<dbReference type="RefSeq" id="WP_284219325.1">
    <property type="nucleotide sequence ID" value="NZ_BSOT01000019.1"/>
</dbReference>
<dbReference type="PROSITE" id="PS50005">
    <property type="entry name" value="TPR"/>
    <property type="match status" value="1"/>
</dbReference>
<comment type="caution">
    <text evidence="3">The sequence shown here is derived from an EMBL/GenBank/DDBJ whole genome shotgun (WGS) entry which is preliminary data.</text>
</comment>
<feature type="domain" description="CHAT" evidence="2">
    <location>
        <begin position="743"/>
        <end position="1022"/>
    </location>
</feature>
<evidence type="ECO:0000313" key="3">
    <source>
        <dbReference type="EMBL" id="GLR72906.1"/>
    </source>
</evidence>
<dbReference type="Pfam" id="PF12770">
    <property type="entry name" value="CHAT"/>
    <property type="match status" value="1"/>
</dbReference>
<evidence type="ECO:0000256" key="1">
    <source>
        <dbReference type="PROSITE-ProRule" id="PRU00339"/>
    </source>
</evidence>
<proteinExistence type="predicted"/>
<dbReference type="InterPro" id="IPR011990">
    <property type="entry name" value="TPR-like_helical_dom_sf"/>
</dbReference>
<dbReference type="Proteomes" id="UP001156601">
    <property type="component" value="Unassembled WGS sequence"/>
</dbReference>
<dbReference type="PANTHER" id="PTHR10098">
    <property type="entry name" value="RAPSYN-RELATED"/>
    <property type="match status" value="1"/>
</dbReference>
<dbReference type="InterPro" id="IPR024983">
    <property type="entry name" value="CHAT_dom"/>
</dbReference>
<dbReference type="SMART" id="SM00028">
    <property type="entry name" value="TPR"/>
    <property type="match status" value="2"/>
</dbReference>
<reference evidence="3" key="2">
    <citation type="submission" date="2023-01" db="EMBL/GenBank/DDBJ databases">
        <title>Draft genome sequence of Agaribacter marinus strain NBRC 110023.</title>
        <authorList>
            <person name="Sun Q."/>
            <person name="Mori K."/>
        </authorList>
    </citation>
    <scope>NUCLEOTIDE SEQUENCE</scope>
    <source>
        <strain evidence="3">NBRC 110023</strain>
    </source>
</reference>
<evidence type="ECO:0000313" key="4">
    <source>
        <dbReference type="Proteomes" id="UP001156601"/>
    </source>
</evidence>
<dbReference type="Gene3D" id="1.25.40.10">
    <property type="entry name" value="Tetratricopeptide repeat domain"/>
    <property type="match status" value="1"/>
</dbReference>
<accession>A0AA37T0K1</accession>
<organism evidence="3 4">
    <name type="scientific">Agaribacter marinus</name>
    <dbReference type="NCBI Taxonomy" id="1431249"/>
    <lineage>
        <taxon>Bacteria</taxon>
        <taxon>Pseudomonadati</taxon>
        <taxon>Pseudomonadota</taxon>
        <taxon>Gammaproteobacteria</taxon>
        <taxon>Alteromonadales</taxon>
        <taxon>Alteromonadaceae</taxon>
        <taxon>Agaribacter</taxon>
    </lineage>
</organism>
<dbReference type="InterPro" id="IPR019734">
    <property type="entry name" value="TPR_rpt"/>
</dbReference>
<reference evidence="3" key="1">
    <citation type="journal article" date="2014" name="Int. J. Syst. Evol. Microbiol.">
        <title>Complete genome sequence of Corynebacterium casei LMG S-19264T (=DSM 44701T), isolated from a smear-ripened cheese.</title>
        <authorList>
            <consortium name="US DOE Joint Genome Institute (JGI-PGF)"/>
            <person name="Walter F."/>
            <person name="Albersmeier A."/>
            <person name="Kalinowski J."/>
            <person name="Ruckert C."/>
        </authorList>
    </citation>
    <scope>NUCLEOTIDE SEQUENCE</scope>
    <source>
        <strain evidence="3">NBRC 110023</strain>
    </source>
</reference>
<keyword evidence="1" id="KW-0802">TPR repeat</keyword>
<keyword evidence="4" id="KW-1185">Reference proteome</keyword>
<sequence>MARLGITHKELLPHLTLCFLWLFSAFNVEAATSELPEASEQLWKLEGDLALIAEACAYPAHKYASSGNRHFPLFVYESDFETCSISQLKQFTKDRRITATPLRNNAEYTEFARLQRVVNKSYFDDAINPSEYLTIAAGTPTLPQHVLLHATLFLNTYQLDEASVLINDAIQHANTSQVLNNKHMLDYLLIKANMEFAGEHYVTAYNTMQQWYKRFSNTPDATPTYEGLALLGFSSLLAGDYGENQALIETGRVYLETALTLCQDARIRYPTSDCFADIKNGLATYYRIKKDYPIAAQIIVDAIGELERLLIQQPKNMQLKRLLADFTHNSSRLMALSGQLAKSQHFLRRSIYYDVELNNLRFLSLSYTNLGFSYVLLGDYDKGEQYLNKALKVSEHLKHEVGIGDAKYQLGKLFLLKNQYDQALHALEESAPLIQEHLPKLSNGVKIRALFARAKLGILDDAQFDELRKEIFSSVNTVDIEDLLFFTQTSIAYSKPSVTNSLIQALHQKTIPNVSDFLRLNTIKIQVIPSKLSDTAKIKRIHILFEEAMQRVIQTLYTLQADELGLNWTQQAVNFIDEASTFLVQIDDIAAHKLIWTMHETINAAVHQQRRYYFSQAKSSDGELDITQELNKRAKITKALLKSARPDSTQTQDTLQFELNKAKDIYLAQKHYKEAEITANDFGVIDIDQVQTKLSDGTALIKYITVDEQYYRFTVTKNKWHFDLLHLDAKSIAAEHKQANLLIRDELLSDKTLQGLIILPTADLHKTSFSQLFNDNTYIGEKYTLTRTPSASLYFHTSKKDKVLKDRKKIAIVANPTYQQNIATDKDFNHWYKNFKPLPWTGESAIDIQKLFANGDALVYTEQQATASIFFNQDVRNAGILHVGMHGFVSDTQQDFIGLVTAKVNTGSDIDDLGFLSIDDLLLTPFNADLAVLSTCESEMGRFYGGQGIKGLAYSFLAQGVGSTIGTLWEVPDKPTATFMLHYYKNLFKFNGDSTKALQASRQKFIRSGRYKHPKYWAGFILTSTHSSFTHHLSVN</sequence>
<evidence type="ECO:0000259" key="2">
    <source>
        <dbReference type="Pfam" id="PF12770"/>
    </source>
</evidence>
<dbReference type="SUPFAM" id="SSF48452">
    <property type="entry name" value="TPR-like"/>
    <property type="match status" value="1"/>
</dbReference>
<dbReference type="PANTHER" id="PTHR10098:SF108">
    <property type="entry name" value="TETRATRICOPEPTIDE REPEAT PROTEIN 28"/>
    <property type="match status" value="1"/>
</dbReference>
<protein>
    <recommendedName>
        <fullName evidence="2">CHAT domain-containing protein</fullName>
    </recommendedName>
</protein>
<gene>
    <name evidence="3" type="ORF">GCM10007852_38140</name>
</gene>
<dbReference type="EMBL" id="BSOT01000019">
    <property type="protein sequence ID" value="GLR72906.1"/>
    <property type="molecule type" value="Genomic_DNA"/>
</dbReference>
<name>A0AA37T0K1_9ALTE</name>
<dbReference type="Pfam" id="PF13424">
    <property type="entry name" value="TPR_12"/>
    <property type="match status" value="1"/>
</dbReference>
<feature type="repeat" description="TPR" evidence="1">
    <location>
        <begin position="364"/>
        <end position="397"/>
    </location>
</feature>
<dbReference type="AlphaFoldDB" id="A0AA37T0K1"/>